<reference evidence="1" key="1">
    <citation type="submission" date="2021-09" db="EMBL/GenBank/DDBJ databases">
        <authorList>
            <consortium name="AG Swart"/>
            <person name="Singh M."/>
            <person name="Singh A."/>
            <person name="Seah K."/>
            <person name="Emmerich C."/>
        </authorList>
    </citation>
    <scope>NUCLEOTIDE SEQUENCE</scope>
    <source>
        <strain evidence="1">ATCC30299</strain>
    </source>
</reference>
<organism evidence="1 2">
    <name type="scientific">Blepharisma stoltei</name>
    <dbReference type="NCBI Taxonomy" id="1481888"/>
    <lineage>
        <taxon>Eukaryota</taxon>
        <taxon>Sar</taxon>
        <taxon>Alveolata</taxon>
        <taxon>Ciliophora</taxon>
        <taxon>Postciliodesmatophora</taxon>
        <taxon>Heterotrichea</taxon>
        <taxon>Heterotrichida</taxon>
        <taxon>Blepharismidae</taxon>
        <taxon>Blepharisma</taxon>
    </lineage>
</organism>
<proteinExistence type="predicted"/>
<keyword evidence="2" id="KW-1185">Reference proteome</keyword>
<dbReference type="EMBL" id="CAJZBQ010000001">
    <property type="protein sequence ID" value="CAG9309865.1"/>
    <property type="molecule type" value="Genomic_DNA"/>
</dbReference>
<gene>
    <name evidence="1" type="ORF">BSTOLATCC_MIC80</name>
</gene>
<name>A0AAU9IK90_9CILI</name>
<dbReference type="AlphaFoldDB" id="A0AAU9IK90"/>
<protein>
    <submittedName>
        <fullName evidence="1">Uncharacterized protein</fullName>
    </submittedName>
</protein>
<accession>A0AAU9IK90</accession>
<dbReference type="Proteomes" id="UP001162131">
    <property type="component" value="Unassembled WGS sequence"/>
</dbReference>
<comment type="caution">
    <text evidence="1">The sequence shown here is derived from an EMBL/GenBank/DDBJ whole genome shotgun (WGS) entry which is preliminary data.</text>
</comment>
<evidence type="ECO:0000313" key="1">
    <source>
        <dbReference type="EMBL" id="CAG9309865.1"/>
    </source>
</evidence>
<evidence type="ECO:0000313" key="2">
    <source>
        <dbReference type="Proteomes" id="UP001162131"/>
    </source>
</evidence>
<sequence>MNLWLIISYLAPLKIWKCDIKKNENSNDFCGMCLDRETEQHALNTWPRFKNRKSSYSSSFCPFALLLYFQLKVTILNRNQSFYNV</sequence>